<protein>
    <submittedName>
        <fullName evidence="2">Uncharacterized protein</fullName>
    </submittedName>
</protein>
<evidence type="ECO:0000313" key="3">
    <source>
        <dbReference type="Proteomes" id="UP000245591"/>
    </source>
</evidence>
<proteinExistence type="predicted"/>
<feature type="non-terminal residue" evidence="2">
    <location>
        <position position="273"/>
    </location>
</feature>
<gene>
    <name evidence="2" type="ORF">BB558_006267</name>
</gene>
<reference evidence="2 3" key="1">
    <citation type="journal article" date="2018" name="MBio">
        <title>Comparative Genomics Reveals the Core Gene Toolbox for the Fungus-Insect Symbiosis.</title>
        <authorList>
            <person name="Wang Y."/>
            <person name="Stata M."/>
            <person name="Wang W."/>
            <person name="Stajich J.E."/>
            <person name="White M.M."/>
            <person name="Moncalvo J.M."/>
        </authorList>
    </citation>
    <scope>NUCLEOTIDE SEQUENCE [LARGE SCALE GENOMIC DNA]</scope>
    <source>
        <strain evidence="2 3">AUS-126-30</strain>
    </source>
</reference>
<organism evidence="2 3">
    <name type="scientific">Smittium angustum</name>
    <dbReference type="NCBI Taxonomy" id="133377"/>
    <lineage>
        <taxon>Eukaryota</taxon>
        <taxon>Fungi</taxon>
        <taxon>Fungi incertae sedis</taxon>
        <taxon>Zoopagomycota</taxon>
        <taxon>Kickxellomycotina</taxon>
        <taxon>Harpellomycetes</taxon>
        <taxon>Harpellales</taxon>
        <taxon>Legeriomycetaceae</taxon>
        <taxon>Smittium</taxon>
    </lineage>
</organism>
<dbReference type="Proteomes" id="UP000245591">
    <property type="component" value="Unassembled WGS sequence"/>
</dbReference>
<sequence>MKAYFSKIALVSLVAHSFNKRIVVIANPEFENANSTPVNDLIQKNDFIRKYTPIVYSTITATSSAPIHNAYNNDKSVVISDDKENKAADNYVSTKVAMPIYEVNTLITNDFEKISKQIPTKINGVNHANAKRQIAPEANNEKKSSSSSSSSRSSSTSKTSSSSSPSRSSSANSSSSSSSSSSSKSPSLSSSSLRSSSLSSSSSGSSSSRSSSASSSSSKSSSASSSSSSSSPSSSSSSSLTSSLSSTQSSSSPSAPSSSSPSSSPSAPSSFSP</sequence>
<name>A0A2U1IY71_SMIAN</name>
<evidence type="ECO:0000256" key="1">
    <source>
        <dbReference type="SAM" id="MobiDB-lite"/>
    </source>
</evidence>
<evidence type="ECO:0000313" key="2">
    <source>
        <dbReference type="EMBL" id="PVZ97765.1"/>
    </source>
</evidence>
<accession>A0A2U1IY71</accession>
<comment type="caution">
    <text evidence="2">The sequence shown here is derived from an EMBL/GenBank/DDBJ whole genome shotgun (WGS) entry which is preliminary data.</text>
</comment>
<feature type="region of interest" description="Disordered" evidence="1">
    <location>
        <begin position="131"/>
        <end position="273"/>
    </location>
</feature>
<feature type="compositionally biased region" description="Low complexity" evidence="1">
    <location>
        <begin position="145"/>
        <end position="273"/>
    </location>
</feature>
<dbReference type="EMBL" id="MBFU01000734">
    <property type="protein sequence ID" value="PVZ97765.1"/>
    <property type="molecule type" value="Genomic_DNA"/>
</dbReference>
<keyword evidence="3" id="KW-1185">Reference proteome</keyword>
<dbReference type="AlphaFoldDB" id="A0A2U1IY71"/>